<dbReference type="InterPro" id="IPR000246">
    <property type="entry name" value="Peptidase_T2"/>
</dbReference>
<dbReference type="EMBL" id="JAADJT010000008">
    <property type="protein sequence ID" value="NGZ86245.1"/>
    <property type="molecule type" value="Genomic_DNA"/>
</dbReference>
<keyword evidence="3" id="KW-1185">Reference proteome</keyword>
<dbReference type="PANTHER" id="PTHR10188:SF13">
    <property type="entry name" value="ISOASPARTYL PEPTIDASE_L-ASPARAGINASE 2-RELATED"/>
    <property type="match status" value="1"/>
</dbReference>
<dbReference type="SUPFAM" id="SSF56235">
    <property type="entry name" value="N-terminal nucleophile aminohydrolases (Ntn hydrolases)"/>
    <property type="match status" value="1"/>
</dbReference>
<dbReference type="InterPro" id="IPR029055">
    <property type="entry name" value="Ntn_hydrolases_N"/>
</dbReference>
<dbReference type="PANTHER" id="PTHR10188">
    <property type="entry name" value="L-ASPARAGINASE"/>
    <property type="match status" value="1"/>
</dbReference>
<comment type="caution">
    <text evidence="2">The sequence shown here is derived from an EMBL/GenBank/DDBJ whole genome shotgun (WGS) entry which is preliminary data.</text>
</comment>
<evidence type="ECO:0000313" key="2">
    <source>
        <dbReference type="EMBL" id="NGZ86245.1"/>
    </source>
</evidence>
<protein>
    <submittedName>
        <fullName evidence="2">L-asparaginase</fullName>
    </submittedName>
</protein>
<name>A0ABX0FNP9_9BURK</name>
<dbReference type="CDD" id="cd04703">
    <property type="entry name" value="Asparaginase_2_like_1"/>
    <property type="match status" value="1"/>
</dbReference>
<organism evidence="2 3">
    <name type="scientific">Duganella aceris</name>
    <dbReference type="NCBI Taxonomy" id="2703883"/>
    <lineage>
        <taxon>Bacteria</taxon>
        <taxon>Pseudomonadati</taxon>
        <taxon>Pseudomonadota</taxon>
        <taxon>Betaproteobacteria</taxon>
        <taxon>Burkholderiales</taxon>
        <taxon>Oxalobacteraceae</taxon>
        <taxon>Telluria group</taxon>
        <taxon>Duganella</taxon>
    </lineage>
</organism>
<proteinExistence type="predicted"/>
<feature type="region of interest" description="Disordered" evidence="1">
    <location>
        <begin position="186"/>
        <end position="205"/>
    </location>
</feature>
<gene>
    <name evidence="2" type="ORF">GW587_18545</name>
</gene>
<dbReference type="Gene3D" id="3.60.20.30">
    <property type="entry name" value="(Glycosyl)asparaginase"/>
    <property type="match status" value="1"/>
</dbReference>
<reference evidence="3" key="1">
    <citation type="submission" date="2023-07" db="EMBL/GenBank/DDBJ databases">
        <title>Duganella aceri sp. nov., isolated from tree sap.</title>
        <authorList>
            <person name="Kim I.S."/>
        </authorList>
    </citation>
    <scope>NUCLEOTIDE SEQUENCE [LARGE SCALE GENOMIC DNA]</scope>
    <source>
        <strain evidence="3">SAP-35</strain>
    </source>
</reference>
<sequence length="330" mass="33661">MALQTPFQPCVLVHGGAGSPLAYRDGCIAAAEQGLNALRAGGDALAAAVAAVVMLEDDPRFNAGTGSALRMDGRTIEMDAAVMDSLGALGAVACLQRVRNPVLVAKAVTHTPHWLLCGSGAQRFAHDIGAAEHDVATPQARARHEEMLQQLRHGEPVRHGSDNADFLDYWNFAMPPPSLHDAAAVAGAAATDGSGQGGTAPPTRRDAACDTVGAVVRDGAGHFAVAGSTGGATPSLLGRVGDTPIIGAGFYAGPQAAIAVTGIGEQIVRHLLARTVYDWLAGGMPLALALERAVALFDPAVAIGVIAVSRDDSGSRSNNPMPTALACYAE</sequence>
<accession>A0ABX0FNP9</accession>
<dbReference type="Pfam" id="PF01112">
    <property type="entry name" value="Asparaginase_2"/>
    <property type="match status" value="1"/>
</dbReference>
<dbReference type="Proteomes" id="UP000666369">
    <property type="component" value="Unassembled WGS sequence"/>
</dbReference>
<dbReference type="RefSeq" id="WP_166105940.1">
    <property type="nucleotide sequence ID" value="NZ_JAADJT010000008.1"/>
</dbReference>
<evidence type="ECO:0000256" key="1">
    <source>
        <dbReference type="SAM" id="MobiDB-lite"/>
    </source>
</evidence>
<evidence type="ECO:0000313" key="3">
    <source>
        <dbReference type="Proteomes" id="UP000666369"/>
    </source>
</evidence>